<dbReference type="EMBL" id="JAPFFF010000005">
    <property type="protein sequence ID" value="KAK8889558.1"/>
    <property type="molecule type" value="Genomic_DNA"/>
</dbReference>
<sequence length="69" mass="7817">MCGGIHGGRLGVLSIDQESQLSQSTKENELKYRNAPGRHCSICHGINHQNRSCPIRKKAQEYYQQSNFI</sequence>
<accession>A0ABR2KF64</accession>
<name>A0ABR2KF64_9EUKA</name>
<evidence type="ECO:0000313" key="2">
    <source>
        <dbReference type="Proteomes" id="UP001470230"/>
    </source>
</evidence>
<evidence type="ECO:0000313" key="1">
    <source>
        <dbReference type="EMBL" id="KAK8889558.1"/>
    </source>
</evidence>
<gene>
    <name evidence="1" type="ORF">M9Y10_034308</name>
</gene>
<evidence type="ECO:0008006" key="3">
    <source>
        <dbReference type="Google" id="ProtNLM"/>
    </source>
</evidence>
<comment type="caution">
    <text evidence="1">The sequence shown here is derived from an EMBL/GenBank/DDBJ whole genome shotgun (WGS) entry which is preliminary data.</text>
</comment>
<reference evidence="1 2" key="1">
    <citation type="submission" date="2024-04" db="EMBL/GenBank/DDBJ databases">
        <title>Tritrichomonas musculus Genome.</title>
        <authorList>
            <person name="Alves-Ferreira E."/>
            <person name="Grigg M."/>
            <person name="Lorenzi H."/>
            <person name="Galac M."/>
        </authorList>
    </citation>
    <scope>NUCLEOTIDE SEQUENCE [LARGE SCALE GENOMIC DNA]</scope>
    <source>
        <strain evidence="1 2">EAF2021</strain>
    </source>
</reference>
<dbReference type="Proteomes" id="UP001470230">
    <property type="component" value="Unassembled WGS sequence"/>
</dbReference>
<protein>
    <recommendedName>
        <fullName evidence="3">Zinc knuckle family protein</fullName>
    </recommendedName>
</protein>
<proteinExistence type="predicted"/>
<keyword evidence="2" id="KW-1185">Reference proteome</keyword>
<organism evidence="1 2">
    <name type="scientific">Tritrichomonas musculus</name>
    <dbReference type="NCBI Taxonomy" id="1915356"/>
    <lineage>
        <taxon>Eukaryota</taxon>
        <taxon>Metamonada</taxon>
        <taxon>Parabasalia</taxon>
        <taxon>Tritrichomonadida</taxon>
        <taxon>Tritrichomonadidae</taxon>
        <taxon>Tritrichomonas</taxon>
    </lineage>
</organism>